<dbReference type="Pfam" id="PF15764">
    <property type="entry name" value="DUF4693"/>
    <property type="match status" value="1"/>
</dbReference>
<comment type="caution">
    <text evidence="1">The sequence shown here is derived from an EMBL/GenBank/DDBJ whole genome shotgun (WGS) entry which is preliminary data.</text>
</comment>
<organism evidence="1 2">
    <name type="scientific">Desmophyllum pertusum</name>
    <dbReference type="NCBI Taxonomy" id="174260"/>
    <lineage>
        <taxon>Eukaryota</taxon>
        <taxon>Metazoa</taxon>
        <taxon>Cnidaria</taxon>
        <taxon>Anthozoa</taxon>
        <taxon>Hexacorallia</taxon>
        <taxon>Scleractinia</taxon>
        <taxon>Caryophylliina</taxon>
        <taxon>Caryophylliidae</taxon>
        <taxon>Desmophyllum</taxon>
    </lineage>
</organism>
<reference evidence="1" key="1">
    <citation type="submission" date="2023-01" db="EMBL/GenBank/DDBJ databases">
        <title>Genome assembly of the deep-sea coral Lophelia pertusa.</title>
        <authorList>
            <person name="Herrera S."/>
            <person name="Cordes E."/>
        </authorList>
    </citation>
    <scope>NUCLEOTIDE SEQUENCE</scope>
    <source>
        <strain evidence="1">USNM1676648</strain>
        <tissue evidence="1">Polyp</tissue>
    </source>
</reference>
<dbReference type="EMBL" id="MU827307">
    <property type="protein sequence ID" value="KAJ7362149.1"/>
    <property type="molecule type" value="Genomic_DNA"/>
</dbReference>
<sequence length="104" mass="11772">MKGVRKVVYFFLVGYPMKLNTTQALNYARDSTSNMELRELVQLHHEVQLLCLQLHVKQLAAEKLLPLLEKLDPSDSAFVPLYRVTHGILCGGGKVFPAMVLDNF</sequence>
<evidence type="ECO:0000313" key="2">
    <source>
        <dbReference type="Proteomes" id="UP001163046"/>
    </source>
</evidence>
<proteinExistence type="predicted"/>
<dbReference type="OrthoDB" id="5970292at2759"/>
<dbReference type="InterPro" id="IPR031518">
    <property type="entry name" value="DUF4693"/>
</dbReference>
<protein>
    <submittedName>
        <fullName evidence="1">Uncharacterized protein</fullName>
    </submittedName>
</protein>
<keyword evidence="2" id="KW-1185">Reference proteome</keyword>
<accession>A0A9W9YTB6</accession>
<dbReference type="AlphaFoldDB" id="A0A9W9YTB6"/>
<dbReference type="Proteomes" id="UP001163046">
    <property type="component" value="Unassembled WGS sequence"/>
</dbReference>
<name>A0A9W9YTB6_9CNID</name>
<evidence type="ECO:0000313" key="1">
    <source>
        <dbReference type="EMBL" id="KAJ7362149.1"/>
    </source>
</evidence>
<gene>
    <name evidence="1" type="ORF">OS493_013240</name>
</gene>